<evidence type="ECO:0000313" key="2">
    <source>
        <dbReference type="EMBL" id="PTQ60658.1"/>
    </source>
</evidence>
<organism evidence="2 3">
    <name type="scientific">Sphingomonas aurantiaca</name>
    <dbReference type="NCBI Taxonomy" id="185949"/>
    <lineage>
        <taxon>Bacteria</taxon>
        <taxon>Pseudomonadati</taxon>
        <taxon>Pseudomonadota</taxon>
        <taxon>Alphaproteobacteria</taxon>
        <taxon>Sphingomonadales</taxon>
        <taxon>Sphingomonadaceae</taxon>
        <taxon>Sphingomonas</taxon>
    </lineage>
</organism>
<feature type="domain" description="PilZ" evidence="1">
    <location>
        <begin position="14"/>
        <end position="93"/>
    </location>
</feature>
<dbReference type="InterPro" id="IPR009875">
    <property type="entry name" value="PilZ_domain"/>
</dbReference>
<dbReference type="GO" id="GO:0035438">
    <property type="term" value="F:cyclic-di-GMP binding"/>
    <property type="evidence" value="ECO:0007669"/>
    <property type="project" value="InterPro"/>
</dbReference>
<dbReference type="EMBL" id="QAOG01000003">
    <property type="protein sequence ID" value="PTQ60658.1"/>
    <property type="molecule type" value="Genomic_DNA"/>
</dbReference>
<comment type="caution">
    <text evidence="2">The sequence shown here is derived from an EMBL/GenBank/DDBJ whole genome shotgun (WGS) entry which is preliminary data.</text>
</comment>
<proteinExistence type="predicted"/>
<name>A0A2T5GN14_9SPHN</name>
<accession>A0A2T5GN14</accession>
<evidence type="ECO:0000259" key="1">
    <source>
        <dbReference type="Pfam" id="PF07238"/>
    </source>
</evidence>
<dbReference type="Pfam" id="PF07238">
    <property type="entry name" value="PilZ"/>
    <property type="match status" value="1"/>
</dbReference>
<sequence>MFAADFEPAERSTRRGSPRAPIALDVSIGKTHRTLCKVVDISINGARLQTYSALKRGSNIWLNLPHIGQVAATVMWADDFTAGCQFRKPLPLAVFATLTSTDENADATAR</sequence>
<gene>
    <name evidence="2" type="ORF">C8J26_2372</name>
</gene>
<dbReference type="SUPFAM" id="SSF141371">
    <property type="entry name" value="PilZ domain-like"/>
    <property type="match status" value="1"/>
</dbReference>
<evidence type="ECO:0000313" key="3">
    <source>
        <dbReference type="Proteomes" id="UP000244189"/>
    </source>
</evidence>
<dbReference type="Gene3D" id="2.40.10.220">
    <property type="entry name" value="predicted glycosyltransferase like domains"/>
    <property type="match status" value="1"/>
</dbReference>
<keyword evidence="3" id="KW-1185">Reference proteome</keyword>
<dbReference type="AlphaFoldDB" id="A0A2T5GN14"/>
<dbReference type="RefSeq" id="WP_107958107.1">
    <property type="nucleotide sequence ID" value="NZ_QAOG01000003.1"/>
</dbReference>
<reference evidence="2 3" key="1">
    <citation type="submission" date="2018-04" db="EMBL/GenBank/DDBJ databases">
        <title>Genomic Encyclopedia of Type Strains, Phase III (KMG-III): the genomes of soil and plant-associated and newly described type strains.</title>
        <authorList>
            <person name="Whitman W."/>
        </authorList>
    </citation>
    <scope>NUCLEOTIDE SEQUENCE [LARGE SCALE GENOMIC DNA]</scope>
    <source>
        <strain evidence="2 3">MA101b</strain>
    </source>
</reference>
<protein>
    <submittedName>
        <fullName evidence="2">PilZ domain-containing protein</fullName>
    </submittedName>
</protein>
<dbReference type="Proteomes" id="UP000244189">
    <property type="component" value="Unassembled WGS sequence"/>
</dbReference>